<evidence type="ECO:0000256" key="3">
    <source>
        <dbReference type="ARBA" id="ARBA00022723"/>
    </source>
</evidence>
<keyword evidence="4" id="KW-0408">Iron</keyword>
<evidence type="ECO:0000256" key="1">
    <source>
        <dbReference type="ARBA" id="ARBA00001966"/>
    </source>
</evidence>
<evidence type="ECO:0000256" key="5">
    <source>
        <dbReference type="ARBA" id="ARBA00023014"/>
    </source>
</evidence>
<dbReference type="PROSITE" id="PS51918">
    <property type="entry name" value="RADICAL_SAM"/>
    <property type="match status" value="1"/>
</dbReference>
<proteinExistence type="predicted"/>
<comment type="caution">
    <text evidence="7">The sequence shown here is derived from an EMBL/GenBank/DDBJ whole genome shotgun (WGS) entry which is preliminary data.</text>
</comment>
<evidence type="ECO:0000256" key="2">
    <source>
        <dbReference type="ARBA" id="ARBA00022691"/>
    </source>
</evidence>
<evidence type="ECO:0000256" key="4">
    <source>
        <dbReference type="ARBA" id="ARBA00023004"/>
    </source>
</evidence>
<dbReference type="SFLD" id="SFLDS00029">
    <property type="entry name" value="Radical_SAM"/>
    <property type="match status" value="1"/>
</dbReference>
<dbReference type="RefSeq" id="WP_382437010.1">
    <property type="nucleotide sequence ID" value="NZ_JBHSGQ010000007.1"/>
</dbReference>
<sequence length="326" mass="35515">MATEMGNAPSALNAKISNQSGFQVRYCPEGVHFFDRRSGWNLLLEEVETATASWARAPRYMSIALTNACELSCPYCYAAKEPARQRADQVVQWAKELDANGGLGVGFGGGEPTLFPAFAELCQSVHSETNLAVTFTTHGHRFTEELVESLSGSVDFIRLSMDGVGSTYERLRGRSFDQFRSQLNLIRRTTGFGINMVLNSETISDLPDAADFAFSEGAQELLLLPETGVDGELTCDPKTLSRAANWVSENQARVRLATSDHAVAALGVPRLPIASSDGSFDFMHLDARGVLKFGAFERQGRQLEQGDSLLVAIEALRNTRSAPTHA</sequence>
<dbReference type="InterPro" id="IPR007197">
    <property type="entry name" value="rSAM"/>
</dbReference>
<dbReference type="SUPFAM" id="SSF102114">
    <property type="entry name" value="Radical SAM enzymes"/>
    <property type="match status" value="1"/>
</dbReference>
<dbReference type="InterPro" id="IPR058240">
    <property type="entry name" value="rSAM_sf"/>
</dbReference>
<accession>A0ABV9NFP9</accession>
<dbReference type="EMBL" id="JBHSGQ010000007">
    <property type="protein sequence ID" value="MFC4726086.1"/>
    <property type="molecule type" value="Genomic_DNA"/>
</dbReference>
<keyword evidence="5" id="KW-0411">Iron-sulfur</keyword>
<protein>
    <submittedName>
        <fullName evidence="7">Radical SAM protein</fullName>
    </submittedName>
</protein>
<dbReference type="PANTHER" id="PTHR11228">
    <property type="entry name" value="RADICAL SAM DOMAIN PROTEIN"/>
    <property type="match status" value="1"/>
</dbReference>
<dbReference type="Gene3D" id="3.20.20.70">
    <property type="entry name" value="Aldolase class I"/>
    <property type="match status" value="1"/>
</dbReference>
<keyword evidence="8" id="KW-1185">Reference proteome</keyword>
<comment type="cofactor">
    <cofactor evidence="1">
        <name>[4Fe-4S] cluster</name>
        <dbReference type="ChEBI" id="CHEBI:49883"/>
    </cofactor>
</comment>
<feature type="domain" description="Radical SAM core" evidence="6">
    <location>
        <begin position="55"/>
        <end position="253"/>
    </location>
</feature>
<dbReference type="SFLD" id="SFLDG01067">
    <property type="entry name" value="SPASM/twitch_domain_containing"/>
    <property type="match status" value="1"/>
</dbReference>
<dbReference type="InterPro" id="IPR013785">
    <property type="entry name" value="Aldolase_TIM"/>
</dbReference>
<organism evidence="7 8">
    <name type="scientific">Glycocaulis abyssi</name>
    <dbReference type="NCBI Taxonomy" id="1433403"/>
    <lineage>
        <taxon>Bacteria</taxon>
        <taxon>Pseudomonadati</taxon>
        <taxon>Pseudomonadota</taxon>
        <taxon>Alphaproteobacteria</taxon>
        <taxon>Maricaulales</taxon>
        <taxon>Maricaulaceae</taxon>
        <taxon>Glycocaulis</taxon>
    </lineage>
</organism>
<dbReference type="PANTHER" id="PTHR11228:SF7">
    <property type="entry name" value="PQQA PEPTIDE CYCLASE"/>
    <property type="match status" value="1"/>
</dbReference>
<keyword evidence="2" id="KW-0949">S-adenosyl-L-methionine</keyword>
<evidence type="ECO:0000313" key="8">
    <source>
        <dbReference type="Proteomes" id="UP001596024"/>
    </source>
</evidence>
<evidence type="ECO:0000259" key="6">
    <source>
        <dbReference type="PROSITE" id="PS51918"/>
    </source>
</evidence>
<dbReference type="Proteomes" id="UP001596024">
    <property type="component" value="Unassembled WGS sequence"/>
</dbReference>
<dbReference type="Pfam" id="PF04055">
    <property type="entry name" value="Radical_SAM"/>
    <property type="match status" value="1"/>
</dbReference>
<evidence type="ECO:0000313" key="7">
    <source>
        <dbReference type="EMBL" id="MFC4726086.1"/>
    </source>
</evidence>
<dbReference type="InterPro" id="IPR050377">
    <property type="entry name" value="Radical_SAM_PqqE_MftC-like"/>
</dbReference>
<gene>
    <name evidence="7" type="ORF">ACFPB0_12355</name>
</gene>
<reference evidence="8" key="1">
    <citation type="journal article" date="2019" name="Int. J. Syst. Evol. Microbiol.">
        <title>The Global Catalogue of Microorganisms (GCM) 10K type strain sequencing project: providing services to taxonomists for standard genome sequencing and annotation.</title>
        <authorList>
            <consortium name="The Broad Institute Genomics Platform"/>
            <consortium name="The Broad Institute Genome Sequencing Center for Infectious Disease"/>
            <person name="Wu L."/>
            <person name="Ma J."/>
        </authorList>
    </citation>
    <scope>NUCLEOTIDE SEQUENCE [LARGE SCALE GENOMIC DNA]</scope>
    <source>
        <strain evidence="8">CCUG 62981</strain>
    </source>
</reference>
<keyword evidence="3" id="KW-0479">Metal-binding</keyword>
<name>A0ABV9NFP9_9PROT</name>